<reference evidence="3 4" key="1">
    <citation type="submission" date="2016-03" db="EMBL/GenBank/DDBJ databases">
        <title>Complete genome sequence of Pedobacter cryoconitis PAMC 27485.</title>
        <authorList>
            <person name="Lee J."/>
            <person name="Kim O.-S."/>
        </authorList>
    </citation>
    <scope>NUCLEOTIDE SEQUENCE [LARGE SCALE GENOMIC DNA]</scope>
    <source>
        <strain evidence="3 4">PAMC 27485</strain>
    </source>
</reference>
<feature type="domain" description="Antitoxin Xre-like helix-turn-helix" evidence="2">
    <location>
        <begin position="36"/>
        <end position="91"/>
    </location>
</feature>
<gene>
    <name evidence="3" type="ORF">AY601_0834</name>
</gene>
<accession>A0A127V938</accession>
<dbReference type="RefSeq" id="WP_068396845.1">
    <property type="nucleotide sequence ID" value="NZ_CP014504.1"/>
</dbReference>
<dbReference type="GO" id="GO:0003677">
    <property type="term" value="F:DNA binding"/>
    <property type="evidence" value="ECO:0007669"/>
    <property type="project" value="InterPro"/>
</dbReference>
<name>A0A127V938_9SPHI</name>
<evidence type="ECO:0000313" key="3">
    <source>
        <dbReference type="EMBL" id="AMP97775.1"/>
    </source>
</evidence>
<dbReference type="EMBL" id="CP014504">
    <property type="protein sequence ID" value="AMP97775.1"/>
    <property type="molecule type" value="Genomic_DNA"/>
</dbReference>
<proteinExistence type="predicted"/>
<dbReference type="InterPro" id="IPR046847">
    <property type="entry name" value="Xre-like_HTH"/>
</dbReference>
<dbReference type="Pfam" id="PF20432">
    <property type="entry name" value="Xre-like-HTH"/>
    <property type="match status" value="1"/>
</dbReference>
<evidence type="ECO:0000313" key="4">
    <source>
        <dbReference type="Proteomes" id="UP000071561"/>
    </source>
</evidence>
<protein>
    <submittedName>
        <fullName evidence="3">Uncharacterized protein</fullName>
    </submittedName>
</protein>
<dbReference type="AlphaFoldDB" id="A0A127V938"/>
<sequence>MSATSVLLSDKRTETLRVKFNAIDVSDDMKVFQYARQGLKPGLFYDFAEAINISNKSLAELINISSRTISNYKEQKKLLEPVYGEHLLKLIGLYKKGVELFGSVDEFSYWLNKPFWNSKERPMDWLTTPGGVDLVADELLKMAYGDAV</sequence>
<dbReference type="PATRIC" id="fig|188932.3.peg.858"/>
<evidence type="ECO:0000259" key="2">
    <source>
        <dbReference type="Pfam" id="PF20432"/>
    </source>
</evidence>
<feature type="domain" description="Antitoxin Xre/MbcA/ParS-like toxin-binding" evidence="1">
    <location>
        <begin position="98"/>
        <end position="145"/>
    </location>
</feature>
<dbReference type="InterPro" id="IPR024467">
    <property type="entry name" value="Xre/MbcA/ParS-like_toxin-bd"/>
</dbReference>
<keyword evidence="4" id="KW-1185">Reference proteome</keyword>
<dbReference type="KEGG" id="pcm:AY601_0834"/>
<organism evidence="3 4">
    <name type="scientific">Pedobacter cryoconitis</name>
    <dbReference type="NCBI Taxonomy" id="188932"/>
    <lineage>
        <taxon>Bacteria</taxon>
        <taxon>Pseudomonadati</taxon>
        <taxon>Bacteroidota</taxon>
        <taxon>Sphingobacteriia</taxon>
        <taxon>Sphingobacteriales</taxon>
        <taxon>Sphingobacteriaceae</taxon>
        <taxon>Pedobacter</taxon>
    </lineage>
</organism>
<dbReference type="Proteomes" id="UP000071561">
    <property type="component" value="Chromosome"/>
</dbReference>
<evidence type="ECO:0000259" key="1">
    <source>
        <dbReference type="Pfam" id="PF09722"/>
    </source>
</evidence>
<dbReference type="Pfam" id="PF09722">
    <property type="entry name" value="Xre_MbcA_ParS_C"/>
    <property type="match status" value="1"/>
</dbReference>